<reference evidence="4 5" key="1">
    <citation type="submission" date="2017-08" db="EMBL/GenBank/DDBJ databases">
        <title>A Genome Sequence of Oceanimonas doudoroffii ATCC 27123T.</title>
        <authorList>
            <person name="Brennan M.A."/>
            <person name="Maclea K.S."/>
            <person name="Mcclelland W.D."/>
            <person name="Trachtenberg A.M."/>
        </authorList>
    </citation>
    <scope>NUCLEOTIDE SEQUENCE [LARGE SCALE GENOMIC DNA]</scope>
    <source>
        <strain evidence="4 5">ATCC 27123</strain>
    </source>
</reference>
<feature type="chain" id="PRO_5012646985" description="Inverse autotransporter beta-domain domain-containing protein" evidence="2">
    <location>
        <begin position="19"/>
        <end position="394"/>
    </location>
</feature>
<evidence type="ECO:0000256" key="2">
    <source>
        <dbReference type="SAM" id="SignalP"/>
    </source>
</evidence>
<accession>A0A233RAP9</accession>
<evidence type="ECO:0000259" key="3">
    <source>
        <dbReference type="Pfam" id="PF11924"/>
    </source>
</evidence>
<dbReference type="InterPro" id="IPR024519">
    <property type="entry name" value="IAT_beta"/>
</dbReference>
<gene>
    <name evidence="4" type="ORF">B6S08_17125</name>
</gene>
<evidence type="ECO:0000313" key="4">
    <source>
        <dbReference type="EMBL" id="OXY80469.1"/>
    </source>
</evidence>
<dbReference type="Gene3D" id="2.40.160.160">
    <property type="entry name" value="Inverse autotransporter, beta-domain"/>
    <property type="match status" value="1"/>
</dbReference>
<dbReference type="Pfam" id="PF11924">
    <property type="entry name" value="IAT_beta"/>
    <property type="match status" value="1"/>
</dbReference>
<dbReference type="AlphaFoldDB" id="A0A233RAP9"/>
<protein>
    <recommendedName>
        <fullName evidence="3">Inverse autotransporter beta-domain domain-containing protein</fullName>
    </recommendedName>
</protein>
<feature type="region of interest" description="Disordered" evidence="1">
    <location>
        <begin position="77"/>
        <end position="110"/>
    </location>
</feature>
<sequence length="394" mass="45497">MRWLCLLLCLWTVAFARAAGPVMVMHRVAEGESWASLAQRYQLSERRLRWEFNRERFMVPLSPDDWIWVPDRPPGPAPASRPLATAMPAPESVQQRHHEPLPALGRPNPARAPKSDELLLTLATAARAAATDSLDGFVLAQTEHLADDTLSFGTEQLTTLPWLNPSDWYWDYQLPLFDHEAEASSQLALPLWQGLDTELGVDYRDERFTYQLGLHYRRPFRPRTLVHLQPLFDYQEQGAHRRGGLLLWLEHEDFRMGAVQYRPLSPWHTDTLRERPAVGRVWFGEGRLSAVPGLSVSGQYYRWQGDRLRLFGSGDKYKASSSTQWSLSYAPWRILRLQTSVLSNSEDELDSRLRLMVELPLRLAPGLWWQPPKPSGTADYRPLQYHRVMVLERR</sequence>
<dbReference type="OrthoDB" id="5597173at2"/>
<comment type="caution">
    <text evidence="4">The sequence shown here is derived from an EMBL/GenBank/DDBJ whole genome shotgun (WGS) entry which is preliminary data.</text>
</comment>
<dbReference type="EMBL" id="NBIM01000010">
    <property type="protein sequence ID" value="OXY80469.1"/>
    <property type="molecule type" value="Genomic_DNA"/>
</dbReference>
<evidence type="ECO:0000256" key="1">
    <source>
        <dbReference type="SAM" id="MobiDB-lite"/>
    </source>
</evidence>
<feature type="domain" description="Inverse autotransporter beta-domain" evidence="3">
    <location>
        <begin position="199"/>
        <end position="359"/>
    </location>
</feature>
<feature type="signal peptide" evidence="2">
    <location>
        <begin position="1"/>
        <end position="18"/>
    </location>
</feature>
<dbReference type="InterPro" id="IPR038177">
    <property type="entry name" value="IAT_beta_sf"/>
</dbReference>
<dbReference type="Proteomes" id="UP000242757">
    <property type="component" value="Unassembled WGS sequence"/>
</dbReference>
<proteinExistence type="predicted"/>
<evidence type="ECO:0000313" key="5">
    <source>
        <dbReference type="Proteomes" id="UP000242757"/>
    </source>
</evidence>
<organism evidence="4 5">
    <name type="scientific">Oceanimonas doudoroffii</name>
    <dbReference type="NCBI Taxonomy" id="84158"/>
    <lineage>
        <taxon>Bacteria</taxon>
        <taxon>Pseudomonadati</taxon>
        <taxon>Pseudomonadota</taxon>
        <taxon>Gammaproteobacteria</taxon>
        <taxon>Aeromonadales</taxon>
        <taxon>Aeromonadaceae</taxon>
        <taxon>Oceanimonas</taxon>
    </lineage>
</organism>
<dbReference type="RefSeq" id="WP_094202030.1">
    <property type="nucleotide sequence ID" value="NZ_NBIM01000010.1"/>
</dbReference>
<keyword evidence="2" id="KW-0732">Signal</keyword>
<name>A0A233RAP9_9GAMM</name>
<keyword evidence="5" id="KW-1185">Reference proteome</keyword>